<dbReference type="InterPro" id="IPR025614">
    <property type="entry name" value="Cell_morpho_N"/>
</dbReference>
<dbReference type="InterPro" id="IPR039867">
    <property type="entry name" value="Furry/Tao3/Mor2"/>
</dbReference>
<feature type="domain" description="Cell morphogenesis protein N-terminal" evidence="2">
    <location>
        <begin position="178"/>
        <end position="498"/>
    </location>
</feature>
<protein>
    <recommendedName>
        <fullName evidence="7">Cell morphogenesis protein N-terminal domain-containing protein</fullName>
    </recommendedName>
</protein>
<dbReference type="PANTHER" id="PTHR12295:SF30">
    <property type="entry name" value="PROTEIN FURRY"/>
    <property type="match status" value="1"/>
</dbReference>
<dbReference type="EMBL" id="SDMP01000010">
    <property type="protein sequence ID" value="RYR32924.1"/>
    <property type="molecule type" value="Genomic_DNA"/>
</dbReference>
<dbReference type="PANTHER" id="PTHR12295">
    <property type="entry name" value="FURRY-RELATED"/>
    <property type="match status" value="1"/>
</dbReference>
<keyword evidence="1" id="KW-1133">Transmembrane helix</keyword>
<keyword evidence="1" id="KW-0472">Membrane</keyword>
<dbReference type="GO" id="GO:0000902">
    <property type="term" value="P:cell morphogenesis"/>
    <property type="evidence" value="ECO:0007669"/>
    <property type="project" value="InterPro"/>
</dbReference>
<evidence type="ECO:0000313" key="5">
    <source>
        <dbReference type="EMBL" id="RYR32924.1"/>
    </source>
</evidence>
<accession>A0A445B2L5</accession>
<feature type="domain" description="Cell morphogenesis protein C-terminal" evidence="3">
    <location>
        <begin position="1829"/>
        <end position="2107"/>
    </location>
</feature>
<feature type="domain" description="Cell morphogenesis central region" evidence="4">
    <location>
        <begin position="688"/>
        <end position="1804"/>
    </location>
</feature>
<dbReference type="InterPro" id="IPR016024">
    <property type="entry name" value="ARM-type_fold"/>
</dbReference>
<feature type="domain" description="Cell morphogenesis protein N-terminal" evidence="2">
    <location>
        <begin position="512"/>
        <end position="652"/>
    </location>
</feature>
<dbReference type="GO" id="GO:0030427">
    <property type="term" value="C:site of polarized growth"/>
    <property type="evidence" value="ECO:0007669"/>
    <property type="project" value="TreeGrafter"/>
</dbReference>
<dbReference type="STRING" id="3818.A0A445B2L5"/>
<evidence type="ECO:0000259" key="4">
    <source>
        <dbReference type="Pfam" id="PF14228"/>
    </source>
</evidence>
<keyword evidence="6" id="KW-1185">Reference proteome</keyword>
<dbReference type="Pfam" id="PF14225">
    <property type="entry name" value="MOR2-PAG1_C"/>
    <property type="match status" value="1"/>
</dbReference>
<dbReference type="SUPFAM" id="SSF48371">
    <property type="entry name" value="ARM repeat"/>
    <property type="match status" value="1"/>
</dbReference>
<dbReference type="InterPro" id="IPR025481">
    <property type="entry name" value="Cell_Morphogen_C"/>
</dbReference>
<organism evidence="5 6">
    <name type="scientific">Arachis hypogaea</name>
    <name type="common">Peanut</name>
    <dbReference type="NCBI Taxonomy" id="3818"/>
    <lineage>
        <taxon>Eukaryota</taxon>
        <taxon>Viridiplantae</taxon>
        <taxon>Streptophyta</taxon>
        <taxon>Embryophyta</taxon>
        <taxon>Tracheophyta</taxon>
        <taxon>Spermatophyta</taxon>
        <taxon>Magnoliopsida</taxon>
        <taxon>eudicotyledons</taxon>
        <taxon>Gunneridae</taxon>
        <taxon>Pentapetalae</taxon>
        <taxon>rosids</taxon>
        <taxon>fabids</taxon>
        <taxon>Fabales</taxon>
        <taxon>Fabaceae</taxon>
        <taxon>Papilionoideae</taxon>
        <taxon>50 kb inversion clade</taxon>
        <taxon>dalbergioids sensu lato</taxon>
        <taxon>Dalbergieae</taxon>
        <taxon>Pterocarpus clade</taxon>
        <taxon>Arachis</taxon>
    </lineage>
</organism>
<proteinExistence type="predicted"/>
<gene>
    <name evidence="5" type="ORF">Ahy_A10g047450</name>
</gene>
<comment type="caution">
    <text evidence="5">The sequence shown here is derived from an EMBL/GenBank/DDBJ whole genome shotgun (WGS) entry which is preliminary data.</text>
</comment>
<evidence type="ECO:0000256" key="1">
    <source>
        <dbReference type="SAM" id="Phobius"/>
    </source>
</evidence>
<dbReference type="Pfam" id="PF14228">
    <property type="entry name" value="MOR2-PAG1_mid"/>
    <property type="match status" value="1"/>
</dbReference>
<dbReference type="InterPro" id="IPR029473">
    <property type="entry name" value="MOR2-PAG1_mid"/>
</dbReference>
<keyword evidence="1" id="KW-0812">Transmembrane</keyword>
<evidence type="ECO:0008006" key="7">
    <source>
        <dbReference type="Google" id="ProtNLM"/>
    </source>
</evidence>
<evidence type="ECO:0000259" key="2">
    <source>
        <dbReference type="Pfam" id="PF14222"/>
    </source>
</evidence>
<feature type="transmembrane region" description="Helical" evidence="1">
    <location>
        <begin position="139"/>
        <end position="164"/>
    </location>
</feature>
<evidence type="ECO:0000313" key="6">
    <source>
        <dbReference type="Proteomes" id="UP000289738"/>
    </source>
</evidence>
<dbReference type="GO" id="GO:0005938">
    <property type="term" value="C:cell cortex"/>
    <property type="evidence" value="ECO:0007669"/>
    <property type="project" value="TreeGrafter"/>
</dbReference>
<dbReference type="Proteomes" id="UP000289738">
    <property type="component" value="Chromosome A10"/>
</dbReference>
<dbReference type="Pfam" id="PF14222">
    <property type="entry name" value="MOR2-PAG1_N"/>
    <property type="match status" value="2"/>
</dbReference>
<evidence type="ECO:0000259" key="3">
    <source>
        <dbReference type="Pfam" id="PF14225"/>
    </source>
</evidence>
<name>A0A445B2L5_ARAHY</name>
<sequence length="2216" mass="250101">MKAGSAAKLIVDALLQRFLPLARRRIETAQAQDGQYLRPSDPAYEQVLDSLAMVARHTPMPLLEALLRWREGESPKGTNDASTFQRKVCYSYLFVTCSLVLFWLRVQMHECILWKSLRLNAYFAQRAFASWSVVRKKGLLVCSFLTIPLACCVIFVSCYVHLLFDEYWPYSPHLFFTTEKLWSGLESFAFDWLINADRVVSQVEYPSLVDLRGLLLDLVAQFLGALSRIRFSSVTERFFMELNTRRIDTSAARSETLSIINGMRYLKLGVKTEGALNASASFVAKANPLNRAPHKRKSELYHALCNMLSNILAPLADGGKSQWPPSGVEPALTFWYEAVGRIRVMLVHWMDKQSKHIAVGYPLVTLLLCLGDPLIFNNNLSPHMEQLYKLLRDKNHRFMALDCLHRVLRFYLSVHAFNQAPNRIWDYLDSVTSQLLTVLRKGLLTQDVQHDKLVEFCVTIAEHNLDFAMNHMILELLKQDSSSEAKVIGLRALLAIVMLPSSQHFGLDIFKGHDIGHYIPKVKAAIEAILRSCHRTYSQALLTSSRTTIDAVTKEKSQGYLFRSVLKCIPYLIEEVGRSDKITEIIPQHGISIDPGVREEAVQVLNRIVKYLPQRRFAVMKGMANFILRLPDEFPLLIQTSLGRLLELMRFWRSCLIDDRMQLDAEEKSLGHETERFGKPSFQQSGEAIEFRASEIDAVGLIFLSSVDSQIRHTALELLRCVRALRNDIRDLRIQEQPNHIIKYEAEPIFIIDVLEEHGDEIVQNCYWDSGRPFDLKRESDAIPPDMTLQSIIFESPDKNRWARCLSELVKYAAELCPSSVQDAKLEVMQRLTHITPIELGGKAHQSQDVDNKLDQWLMYAMFVCSCPPSTRESGGIGATKDLYHLIFPSLKSGSDAQCQAATMALGRSHLEACEIMFGELATFMDEISSETEGKPKWKSQKVRREELRVHIANIYRTVAENIWPGMLARKPVFRLHYLRFIEETTRLISTSPPENFQEIQPFRYALACVLRSLAPEFVDSKSEKFDVRTRKRLFDLLLSWSDDTGSAWGQEGVNDYRREVDRYKSSQHARSKDSVDKISFDKELNEQIEAIQWASLNAIASLLYGPCFDDNARKMSGRVISWINAFFMEPTARAPFGFSPADPRTPSYTKYQVEGGRGNAGRDRLRGGQHRVSLAKLALKNLLLTNLDLFPSCIDQCYYSNSSVADGYFSVLAEVYMRQEIPNCEIQRLLSLILYKVVDPSRQIRDDALQMLETLSIREWAEDGIEGSGSYRAAVVGNLPDSYQQFQYKLSCKLAKDHPELSQLLCEEIMQRQLDAVDIIAQHQVLTCMAPWIENLNFWKLKEGWSERLLKSLYYVTWRHGDQFPDEIEKLWSTIASKNKNISPVLDFLITKGIEDCDSNASTEISGAFATYFSVAKRVSLYLARICPQRTIDHLVFQLSQRLLEDSIEPVGQTSTKGDAGANFVLEFSQGPAVAQITSVMDNQPHMSPLLVRGSLDGPLRNVSGSLSWRTAGMTGRSVSGPLSPMPPELNVVPVNAARSGQLLPSLVNMSGPLIGVRGSTGSLRSRHLSRDSGDYLVDTPNSGEDGLHPVSGHGINAKELQSALQGHQQHSLTHADIALILLAEIAYENDEDFRQYLPLLFHVIFVSMDSSEDIVLEHCQHLLVNLLYSIAGRHLEQYEVENNDRENKQQVVSLIKYVQSKRGSMMWENEDPTVVRTELPSAALLSALVQSMVDAIFFQGDLRETWGEEALRWAMECTSRHLACRSHQIYRALRPSVTSDACVSLLRCLHRCLGNPIPPVLGFIMEILMTLQVMVENMEPEKVILYPQLFWGCVAMMHTDFVHVYRQVLELFSHVIDRLSFRDHTTENVLLSSMPRDVNTSDLAEFQRIESKNYEPLQEGNLPAFEGVQPLVLKGLTSNVSHSVSIDVLSRITVHSCDSIFGDAETRLLMHIIGLLPWLCLQLSKDPVIGSASPLQHQYQKACSVAANIAIWCRAKSLDELATVFMIYSRGEIKSIDNFLACVSPLLCNEWFPRHSTLAFGHLLRLLERGPVEYQRVILLMLKALLQHTPMDAAQSPQIYAIVSQLVESTLCWEALSVLEALLQSCSSLNGAHPHELGSLENGIGGTEEKLLVPQTSFKARSGPLQYSIGSAFGTVSTVTQGGPNESGTSAREARELALQNTRLILGRVLDRSALGRRKDQKKLVPFVANIGNP</sequence>
<reference evidence="5 6" key="1">
    <citation type="submission" date="2019-01" db="EMBL/GenBank/DDBJ databases">
        <title>Sequencing of cultivated peanut Arachis hypogaea provides insights into genome evolution and oil improvement.</title>
        <authorList>
            <person name="Chen X."/>
        </authorList>
    </citation>
    <scope>NUCLEOTIDE SEQUENCE [LARGE SCALE GENOMIC DNA]</scope>
    <source>
        <strain evidence="6">cv. Fuhuasheng</strain>
        <tissue evidence="5">Leaves</tissue>
    </source>
</reference>